<dbReference type="InterPro" id="IPR005829">
    <property type="entry name" value="Sugar_transporter_CS"/>
</dbReference>
<dbReference type="PANTHER" id="PTHR48020:SF14">
    <property type="entry name" value="SUGAR TRANSPORTER, PUTATIVE-RELATED"/>
    <property type="match status" value="1"/>
</dbReference>
<dbReference type="EMBL" id="KZ679272">
    <property type="protein sequence ID" value="PTB35959.1"/>
    <property type="molecule type" value="Genomic_DNA"/>
</dbReference>
<dbReference type="InterPro" id="IPR036259">
    <property type="entry name" value="MFS_trans_sf"/>
</dbReference>
<feature type="transmembrane region" description="Helical" evidence="8">
    <location>
        <begin position="265"/>
        <end position="286"/>
    </location>
</feature>
<dbReference type="GO" id="GO:0015791">
    <property type="term" value="P:polyol transmembrane transport"/>
    <property type="evidence" value="ECO:0007669"/>
    <property type="project" value="UniProtKB-ARBA"/>
</dbReference>
<dbReference type="PANTHER" id="PTHR48020">
    <property type="entry name" value="PROTON MYO-INOSITOL COTRANSPORTER"/>
    <property type="match status" value="1"/>
</dbReference>
<evidence type="ECO:0000259" key="9">
    <source>
        <dbReference type="PROSITE" id="PS50850"/>
    </source>
</evidence>
<feature type="transmembrane region" description="Helical" evidence="8">
    <location>
        <begin position="235"/>
        <end position="253"/>
    </location>
</feature>
<evidence type="ECO:0000256" key="7">
    <source>
        <dbReference type="RuleBase" id="RU003346"/>
    </source>
</evidence>
<evidence type="ECO:0000313" key="10">
    <source>
        <dbReference type="EMBL" id="PTB35959.1"/>
    </source>
</evidence>
<dbReference type="GO" id="GO:0022857">
    <property type="term" value="F:transmembrane transporter activity"/>
    <property type="evidence" value="ECO:0007669"/>
    <property type="project" value="InterPro"/>
</dbReference>
<reference evidence="10 11" key="1">
    <citation type="submission" date="2016-07" db="EMBL/GenBank/DDBJ databases">
        <title>Multiple horizontal gene transfer events from other fungi enriched the ability of initially mycotrophic Trichoderma (Ascomycota) to feed on dead plant biomass.</title>
        <authorList>
            <consortium name="DOE Joint Genome Institute"/>
            <person name="Aerts A."/>
            <person name="Atanasova L."/>
            <person name="Chenthamara K."/>
            <person name="Zhang J."/>
            <person name="Grujic M."/>
            <person name="Henrissat B."/>
            <person name="Kuo A."/>
            <person name="Salamov A."/>
            <person name="Lipzen A."/>
            <person name="Labutti K."/>
            <person name="Barry K."/>
            <person name="Miao Y."/>
            <person name="Rahimi M.J."/>
            <person name="Shen Q."/>
            <person name="Grigoriev I.V."/>
            <person name="Kubicek C.P."/>
            <person name="Druzhinina I.S."/>
        </authorList>
    </citation>
    <scope>NUCLEOTIDE SEQUENCE [LARGE SCALE GENOMIC DNA]</scope>
    <source>
        <strain evidence="10 11">CBS 433.97</strain>
    </source>
</reference>
<gene>
    <name evidence="10" type="ORF">M441DRAFT_203712</name>
</gene>
<feature type="transmembrane region" description="Helical" evidence="8">
    <location>
        <begin position="558"/>
        <end position="577"/>
    </location>
</feature>
<dbReference type="InterPro" id="IPR050814">
    <property type="entry name" value="Myo-inositol_Transporter"/>
</dbReference>
<dbReference type="Pfam" id="PF00083">
    <property type="entry name" value="Sugar_tr"/>
    <property type="match status" value="1"/>
</dbReference>
<dbReference type="NCBIfam" id="TIGR00879">
    <property type="entry name" value="SP"/>
    <property type="match status" value="1"/>
</dbReference>
<dbReference type="STRING" id="1042311.A0A2T3YTV6"/>
<feature type="transmembrane region" description="Helical" evidence="8">
    <location>
        <begin position="456"/>
        <end position="479"/>
    </location>
</feature>
<evidence type="ECO:0000256" key="6">
    <source>
        <dbReference type="ARBA" id="ARBA00023136"/>
    </source>
</evidence>
<evidence type="ECO:0000256" key="5">
    <source>
        <dbReference type="ARBA" id="ARBA00022989"/>
    </source>
</evidence>
<evidence type="ECO:0000256" key="2">
    <source>
        <dbReference type="ARBA" id="ARBA00010992"/>
    </source>
</evidence>
<evidence type="ECO:0000256" key="8">
    <source>
        <dbReference type="SAM" id="Phobius"/>
    </source>
</evidence>
<keyword evidence="3 7" id="KW-0813">Transport</keyword>
<organism evidence="10 11">
    <name type="scientific">Trichoderma asperellum (strain ATCC 204424 / CBS 433.97 / NBRC 101777)</name>
    <dbReference type="NCBI Taxonomy" id="1042311"/>
    <lineage>
        <taxon>Eukaryota</taxon>
        <taxon>Fungi</taxon>
        <taxon>Dikarya</taxon>
        <taxon>Ascomycota</taxon>
        <taxon>Pezizomycotina</taxon>
        <taxon>Sordariomycetes</taxon>
        <taxon>Hypocreomycetidae</taxon>
        <taxon>Hypocreales</taxon>
        <taxon>Hypocreaceae</taxon>
        <taxon>Trichoderma</taxon>
    </lineage>
</organism>
<dbReference type="InterPro" id="IPR020846">
    <property type="entry name" value="MFS_dom"/>
</dbReference>
<evidence type="ECO:0000256" key="1">
    <source>
        <dbReference type="ARBA" id="ARBA00004141"/>
    </source>
</evidence>
<dbReference type="PRINTS" id="PR00171">
    <property type="entry name" value="SUGRTRNSPORT"/>
</dbReference>
<dbReference type="PROSITE" id="PS50850">
    <property type="entry name" value="MFS"/>
    <property type="match status" value="1"/>
</dbReference>
<name>A0A2T3YTV6_TRIA4</name>
<comment type="subcellular location">
    <subcellularLocation>
        <location evidence="1">Membrane</location>
        <topology evidence="1">Multi-pass membrane protein</topology>
    </subcellularLocation>
</comment>
<sequence length="641" mass="71205">MGVDDKIAAEVAYPEHDEKMIRDSSPADAGNKLAALTENLEGEIRNPLKGIPQDTLFANVEEFQRTKGLPSDILPLLQRGALVAQNPAAFESINELEEDEKQALREEVTHRWKHPWSLYYTIGLSSIAAAIQGWDQTGSNGANLSFPQALGIPDNVPLCGPDANAGTCARNSWLIGLVNSLPYITICLFAGWIADPLNNWLGRRGTIFLGAIFSLFAPFGMAVSQTWGQLAACRVLLGIGMGLKEVTVPVYAAENAPAAIRGGLVMSWQIWTAFGIFLGTCANLAVGKVGDIAWRLQFGSAFIPAVPLVIGTFLCPESPRWYMKKGKHLKAWKSLLRLRNTPLQAARDLYYIQCILDQEEVLVQQAGLTQTNNIITRFYELFSIPRIRRATWASGIVMIAQQMCGINIISFYSSTIFRQSGISDYTALWASWGFGLINFLFAWPAVWTIDTFGRRALLLFTFPNMFWTLLTAGLCYLIQPDVENSTARIGAVATFVYLFDAFYSPGEGPVPFMYSAEVFPLSHREIGMSWAVATNNFWASILSLTFPRMLAAMTAPGAFGFYAGLNIVALVLIFLFVPETKQKTLEELDYVFSVSNHRHAQYQLTEVLPWWIKRYIFLQKNGPCPELYHDQNQAQANAGRA</sequence>
<dbReference type="InterPro" id="IPR005828">
    <property type="entry name" value="MFS_sugar_transport-like"/>
</dbReference>
<dbReference type="InterPro" id="IPR003663">
    <property type="entry name" value="Sugar/inositol_transpt"/>
</dbReference>
<evidence type="ECO:0000256" key="4">
    <source>
        <dbReference type="ARBA" id="ARBA00022692"/>
    </source>
</evidence>
<comment type="similarity">
    <text evidence="2 7">Belongs to the major facilitator superfamily. Sugar transporter (TC 2.A.1.1) family.</text>
</comment>
<proteinExistence type="inferred from homology"/>
<feature type="domain" description="Major facilitator superfamily (MFS) profile" evidence="9">
    <location>
        <begin position="121"/>
        <end position="581"/>
    </location>
</feature>
<dbReference type="PROSITE" id="PS00217">
    <property type="entry name" value="SUGAR_TRANSPORT_2"/>
    <property type="match status" value="1"/>
</dbReference>
<keyword evidence="6 8" id="KW-0472">Membrane</keyword>
<keyword evidence="4 8" id="KW-0812">Transmembrane</keyword>
<evidence type="ECO:0000256" key="3">
    <source>
        <dbReference type="ARBA" id="ARBA00022448"/>
    </source>
</evidence>
<dbReference type="SUPFAM" id="SSF103473">
    <property type="entry name" value="MFS general substrate transporter"/>
    <property type="match status" value="1"/>
</dbReference>
<dbReference type="GO" id="GO:0016020">
    <property type="term" value="C:membrane"/>
    <property type="evidence" value="ECO:0007669"/>
    <property type="project" value="UniProtKB-SubCell"/>
</dbReference>
<dbReference type="Proteomes" id="UP000240493">
    <property type="component" value="Unassembled WGS sequence"/>
</dbReference>
<keyword evidence="11" id="KW-1185">Reference proteome</keyword>
<feature type="transmembrane region" description="Helical" evidence="8">
    <location>
        <begin position="429"/>
        <end position="449"/>
    </location>
</feature>
<accession>A0A2T3YTV6</accession>
<feature type="transmembrane region" description="Helical" evidence="8">
    <location>
        <begin position="206"/>
        <end position="223"/>
    </location>
</feature>
<dbReference type="FunFam" id="1.20.1250.20:FF:000100">
    <property type="entry name" value="MFS sugar transporter, putative"/>
    <property type="match status" value="1"/>
</dbReference>
<feature type="transmembrane region" description="Helical" evidence="8">
    <location>
        <begin position="390"/>
        <end position="409"/>
    </location>
</feature>
<dbReference type="GO" id="GO:0015798">
    <property type="term" value="P:myo-inositol transport"/>
    <property type="evidence" value="ECO:0007669"/>
    <property type="project" value="UniProtKB-ARBA"/>
</dbReference>
<keyword evidence="5 8" id="KW-1133">Transmembrane helix</keyword>
<feature type="transmembrane region" description="Helical" evidence="8">
    <location>
        <begin position="173"/>
        <end position="194"/>
    </location>
</feature>
<dbReference type="AlphaFoldDB" id="A0A2T3YTV6"/>
<evidence type="ECO:0000313" key="11">
    <source>
        <dbReference type="Proteomes" id="UP000240493"/>
    </source>
</evidence>
<protein>
    <recommendedName>
        <fullName evidence="9">Major facilitator superfamily (MFS) profile domain-containing protein</fullName>
    </recommendedName>
</protein>
<dbReference type="Gene3D" id="1.20.1250.20">
    <property type="entry name" value="MFS general substrate transporter like domains"/>
    <property type="match status" value="1"/>
</dbReference>
<dbReference type="OrthoDB" id="5290825at2759"/>